<dbReference type="RefSeq" id="XP_046061995.1">
    <property type="nucleotide sequence ID" value="XM_046203745.1"/>
</dbReference>
<evidence type="ECO:0000313" key="1">
    <source>
        <dbReference type="EMBL" id="KAH3667183.1"/>
    </source>
</evidence>
<reference evidence="1" key="1">
    <citation type="journal article" date="2021" name="Open Biol.">
        <title>Shared evolutionary footprints suggest mitochondrial oxidative damage underlies multiple complex I losses in fungi.</title>
        <authorList>
            <person name="Schikora-Tamarit M.A."/>
            <person name="Marcet-Houben M."/>
            <person name="Nosek J."/>
            <person name="Gabaldon T."/>
        </authorList>
    </citation>
    <scope>NUCLEOTIDE SEQUENCE</scope>
    <source>
        <strain evidence="1">CBS6075</strain>
    </source>
</reference>
<sequence length="110" mass="12545">MWLRSPISTSVTIAVWPLKYLINELSCKERCMLSSTPAETRNWPEASKSRDVIGVSGTWLLKILDGLSDKSRFPDNGVAMVRNIRKRQLFGAQPQYIGGFLFWNLKTKLN</sequence>
<accession>A0A9P8P7X4</accession>
<dbReference type="Proteomes" id="UP000769157">
    <property type="component" value="Unassembled WGS sequence"/>
</dbReference>
<reference evidence="1" key="2">
    <citation type="submission" date="2021-01" db="EMBL/GenBank/DDBJ databases">
        <authorList>
            <person name="Schikora-Tamarit M.A."/>
        </authorList>
    </citation>
    <scope>NUCLEOTIDE SEQUENCE</scope>
    <source>
        <strain evidence="1">CBS6075</strain>
    </source>
</reference>
<gene>
    <name evidence="1" type="ORF">OGAPHI_002832</name>
</gene>
<keyword evidence="2" id="KW-1185">Reference proteome</keyword>
<dbReference type="EMBL" id="JAEUBE010000183">
    <property type="protein sequence ID" value="KAH3667183.1"/>
    <property type="molecule type" value="Genomic_DNA"/>
</dbReference>
<name>A0A9P8P7X4_9ASCO</name>
<dbReference type="AlphaFoldDB" id="A0A9P8P7X4"/>
<evidence type="ECO:0000313" key="2">
    <source>
        <dbReference type="Proteomes" id="UP000769157"/>
    </source>
</evidence>
<comment type="caution">
    <text evidence="1">The sequence shown here is derived from an EMBL/GenBank/DDBJ whole genome shotgun (WGS) entry which is preliminary data.</text>
</comment>
<protein>
    <submittedName>
        <fullName evidence="1">Uncharacterized protein</fullName>
    </submittedName>
</protein>
<dbReference type="GeneID" id="70234799"/>
<proteinExistence type="predicted"/>
<organism evidence="1 2">
    <name type="scientific">Ogataea philodendri</name>
    <dbReference type="NCBI Taxonomy" id="1378263"/>
    <lineage>
        <taxon>Eukaryota</taxon>
        <taxon>Fungi</taxon>
        <taxon>Dikarya</taxon>
        <taxon>Ascomycota</taxon>
        <taxon>Saccharomycotina</taxon>
        <taxon>Pichiomycetes</taxon>
        <taxon>Pichiales</taxon>
        <taxon>Pichiaceae</taxon>
        <taxon>Ogataea</taxon>
    </lineage>
</organism>